<protein>
    <submittedName>
        <fullName evidence="2">Uncharacterized protein</fullName>
    </submittedName>
</protein>
<dbReference type="Proteomes" id="UP000271974">
    <property type="component" value="Unassembled WGS sequence"/>
</dbReference>
<dbReference type="EMBL" id="RQTK01000914">
    <property type="protein sequence ID" value="RUS73644.1"/>
    <property type="molecule type" value="Genomic_DNA"/>
</dbReference>
<evidence type="ECO:0000313" key="3">
    <source>
        <dbReference type="Proteomes" id="UP000271974"/>
    </source>
</evidence>
<name>A0A433SWE6_ELYCH</name>
<feature type="region of interest" description="Disordered" evidence="1">
    <location>
        <begin position="374"/>
        <end position="399"/>
    </location>
</feature>
<evidence type="ECO:0000313" key="2">
    <source>
        <dbReference type="EMBL" id="RUS73644.1"/>
    </source>
</evidence>
<accession>A0A433SWE6</accession>
<feature type="non-terminal residue" evidence="2">
    <location>
        <position position="481"/>
    </location>
</feature>
<keyword evidence="3" id="KW-1185">Reference proteome</keyword>
<proteinExistence type="predicted"/>
<gene>
    <name evidence="2" type="ORF">EGW08_018599</name>
</gene>
<comment type="caution">
    <text evidence="2">The sequence shown here is derived from an EMBL/GenBank/DDBJ whole genome shotgun (WGS) entry which is preliminary data.</text>
</comment>
<feature type="region of interest" description="Disordered" evidence="1">
    <location>
        <begin position="133"/>
        <end position="169"/>
    </location>
</feature>
<dbReference type="AlphaFoldDB" id="A0A433SWE6"/>
<organism evidence="2 3">
    <name type="scientific">Elysia chlorotica</name>
    <name type="common">Eastern emerald elysia</name>
    <name type="synonym">Sea slug</name>
    <dbReference type="NCBI Taxonomy" id="188477"/>
    <lineage>
        <taxon>Eukaryota</taxon>
        <taxon>Metazoa</taxon>
        <taxon>Spiralia</taxon>
        <taxon>Lophotrochozoa</taxon>
        <taxon>Mollusca</taxon>
        <taxon>Gastropoda</taxon>
        <taxon>Heterobranchia</taxon>
        <taxon>Euthyneura</taxon>
        <taxon>Panpulmonata</taxon>
        <taxon>Sacoglossa</taxon>
        <taxon>Placobranchoidea</taxon>
        <taxon>Plakobranchidae</taxon>
        <taxon>Elysia</taxon>
    </lineage>
</organism>
<reference evidence="2 3" key="1">
    <citation type="submission" date="2019-01" db="EMBL/GenBank/DDBJ databases">
        <title>A draft genome assembly of the solar-powered sea slug Elysia chlorotica.</title>
        <authorList>
            <person name="Cai H."/>
            <person name="Li Q."/>
            <person name="Fang X."/>
            <person name="Li J."/>
            <person name="Curtis N.E."/>
            <person name="Altenburger A."/>
            <person name="Shibata T."/>
            <person name="Feng M."/>
            <person name="Maeda T."/>
            <person name="Schwartz J.A."/>
            <person name="Shigenobu S."/>
            <person name="Lundholm N."/>
            <person name="Nishiyama T."/>
            <person name="Yang H."/>
            <person name="Hasebe M."/>
            <person name="Li S."/>
            <person name="Pierce S.K."/>
            <person name="Wang J."/>
        </authorList>
    </citation>
    <scope>NUCLEOTIDE SEQUENCE [LARGE SCALE GENOMIC DNA]</scope>
    <source>
        <strain evidence="2">EC2010</strain>
        <tissue evidence="2">Whole organism of an adult</tissue>
    </source>
</reference>
<feature type="region of interest" description="Disordered" evidence="1">
    <location>
        <begin position="455"/>
        <end position="481"/>
    </location>
</feature>
<evidence type="ECO:0000256" key="1">
    <source>
        <dbReference type="SAM" id="MobiDB-lite"/>
    </source>
</evidence>
<sequence length="481" mass="52240">MALSQSSVYTGTDSGSFDVNLGNVGSIASDRFSKSSGSFGNPCQDVNNTVTPAFSDSVLSSHYQINSRQIHSVTRTPNVVNNVVKSNELGGLDSFETSKAYSFGGGKNLNNLTTMESHAADTGSFRCQTYIEEVSPDSPPETNNSWSWREHPCRPDNSPGTPSGMHGSPLSLADRVAQIALAERMSLSNFGYKSYTSGDIVPFRECPEYLLASRHNMPKNDNAPEYWSTSACHGDEICHITESQIYSIKNSHKFHLSGTESSYDRKNNNDVWLTSAGCSMNNSHYLPKTTTHMHCLSPKNANNTNGSSLKNGKNLHYTESLNLAGVGLGATGTKNTDAVETNPVNTATNTDEAASPKICVESLTPCHKTDKHTIKDCTESKSTSASRHESCHTSPSNNLDLTQVCQRSESEEVQELPGNACDNYYREMKALVSNVDEDRRGDTCTKLEIVSEKAATNYGDNDLRNESNSSSINKGSLEKGS</sequence>